<dbReference type="Pfam" id="PF05099">
    <property type="entry name" value="TerB"/>
    <property type="match status" value="1"/>
</dbReference>
<sequence length="156" mass="17040">MRNYPIDSTEAMARIVALALLADGALDHSEVAALEKHELRENLGLPAETLERVIHEFCNDLMQTARAPNIGQIELDLHLVDHLLDDIQSPALQKKALTAILDIVNADGSLNSGEAILISQAMSRWGLDLQRVTHIEVREAKHLSPILPGHAPVAEA</sequence>
<dbReference type="SUPFAM" id="SSF158682">
    <property type="entry name" value="TerB-like"/>
    <property type="match status" value="1"/>
</dbReference>
<dbReference type="EMBL" id="JEMX01000027">
    <property type="protein sequence ID" value="EXI81069.1"/>
    <property type="molecule type" value="Genomic_DNA"/>
</dbReference>
<protein>
    <recommendedName>
        <fullName evidence="1">Co-chaperone DjlA N-terminal domain-containing protein</fullName>
    </recommendedName>
</protein>
<reference evidence="2 3" key="1">
    <citation type="submission" date="2014-02" db="EMBL/GenBank/DDBJ databases">
        <title>Expanding our view of genomic diversity in Candidatus Accumulibacter clades.</title>
        <authorList>
            <person name="Skennerton C.T."/>
            <person name="Barr J.J."/>
            <person name="Slater F.R."/>
            <person name="Bond P.L."/>
            <person name="Tyson G.W."/>
        </authorList>
    </citation>
    <scope>NUCLEOTIDE SEQUENCE [LARGE SCALE GENOMIC DNA]</scope>
    <source>
        <strain evidence="3">BA-92</strain>
    </source>
</reference>
<dbReference type="InterPro" id="IPR007791">
    <property type="entry name" value="DjlA_N"/>
</dbReference>
<accession>A0A011QQB5</accession>
<dbReference type="Gene3D" id="1.10.3680.10">
    <property type="entry name" value="TerB-like"/>
    <property type="match status" value="1"/>
</dbReference>
<dbReference type="AlphaFoldDB" id="A0A011QQB5"/>
<dbReference type="InterPro" id="IPR029024">
    <property type="entry name" value="TerB-like"/>
</dbReference>
<dbReference type="STRING" id="1454003.AW10_01412"/>
<feature type="domain" description="Co-chaperone DjlA N-terminal" evidence="1">
    <location>
        <begin position="10"/>
        <end position="127"/>
    </location>
</feature>
<comment type="caution">
    <text evidence="2">The sequence shown here is derived from an EMBL/GenBank/DDBJ whole genome shotgun (WGS) entry which is preliminary data.</text>
</comment>
<dbReference type="Proteomes" id="UP000021816">
    <property type="component" value="Unassembled WGS sequence"/>
</dbReference>
<evidence type="ECO:0000259" key="1">
    <source>
        <dbReference type="Pfam" id="PF05099"/>
    </source>
</evidence>
<dbReference type="PATRIC" id="fig|1454003.3.peg.1452"/>
<evidence type="ECO:0000313" key="2">
    <source>
        <dbReference type="EMBL" id="EXI81069.1"/>
    </source>
</evidence>
<proteinExistence type="predicted"/>
<gene>
    <name evidence="2" type="ORF">AW10_01412</name>
</gene>
<name>A0A011QQB5_9PROT</name>
<evidence type="ECO:0000313" key="3">
    <source>
        <dbReference type="Proteomes" id="UP000021816"/>
    </source>
</evidence>
<organism evidence="2 3">
    <name type="scientific">Candidatus Accumulibacter appositus</name>
    <dbReference type="NCBI Taxonomy" id="1454003"/>
    <lineage>
        <taxon>Bacteria</taxon>
        <taxon>Pseudomonadati</taxon>
        <taxon>Pseudomonadota</taxon>
        <taxon>Betaproteobacteria</taxon>
        <taxon>Candidatus Accumulibacter</taxon>
    </lineage>
</organism>